<organism evidence="4 5">
    <name type="scientific">Gordonia mangrovi</name>
    <dbReference type="NCBI Taxonomy" id="2665643"/>
    <lineage>
        <taxon>Bacteria</taxon>
        <taxon>Bacillati</taxon>
        <taxon>Actinomycetota</taxon>
        <taxon>Actinomycetes</taxon>
        <taxon>Mycobacteriales</taxon>
        <taxon>Gordoniaceae</taxon>
        <taxon>Gordonia</taxon>
    </lineage>
</organism>
<dbReference type="EMBL" id="WMBR01000001">
    <property type="protein sequence ID" value="MXP20215.1"/>
    <property type="molecule type" value="Genomic_DNA"/>
</dbReference>
<dbReference type="InterPro" id="IPR015943">
    <property type="entry name" value="WD40/YVTN_repeat-like_dom_sf"/>
</dbReference>
<gene>
    <name evidence="4" type="ORF">GIY30_02365</name>
</gene>
<evidence type="ECO:0000313" key="4">
    <source>
        <dbReference type="EMBL" id="MXP20215.1"/>
    </source>
</evidence>
<dbReference type="InterPro" id="IPR035897">
    <property type="entry name" value="Toll_tir_struct_dom_sf"/>
</dbReference>
<dbReference type="PROSITE" id="PS50104">
    <property type="entry name" value="TIR"/>
    <property type="match status" value="1"/>
</dbReference>
<keyword evidence="2" id="KW-0812">Transmembrane</keyword>
<feature type="region of interest" description="Disordered" evidence="1">
    <location>
        <begin position="1"/>
        <end position="96"/>
    </location>
</feature>
<dbReference type="SUPFAM" id="SSF50960">
    <property type="entry name" value="TolB, C-terminal domain"/>
    <property type="match status" value="1"/>
</dbReference>
<dbReference type="InterPro" id="IPR001680">
    <property type="entry name" value="WD40_rpt"/>
</dbReference>
<reference evidence="4 5" key="1">
    <citation type="submission" date="2019-11" db="EMBL/GenBank/DDBJ databases">
        <title>Gordonia sp. nov., a novel actinobacterium isolated from mangrove soil in Hainan.</title>
        <authorList>
            <person name="Huang X."/>
            <person name="Xie Y."/>
            <person name="Chu X."/>
            <person name="Xiao K."/>
        </authorList>
    </citation>
    <scope>NUCLEOTIDE SEQUENCE [LARGE SCALE GENOMIC DNA]</scope>
    <source>
        <strain evidence="4 5">HNM0687</strain>
    </source>
</reference>
<evidence type="ECO:0000256" key="2">
    <source>
        <dbReference type="SAM" id="Phobius"/>
    </source>
</evidence>
<evidence type="ECO:0000313" key="5">
    <source>
        <dbReference type="Proteomes" id="UP000475545"/>
    </source>
</evidence>
<keyword evidence="5" id="KW-1185">Reference proteome</keyword>
<dbReference type="Proteomes" id="UP000475545">
    <property type="component" value="Unassembled WGS sequence"/>
</dbReference>
<dbReference type="PANTHER" id="PTHR19879:SF9">
    <property type="entry name" value="TRANSCRIPTION INITIATION FACTOR TFIID SUBUNIT 5"/>
    <property type="match status" value="1"/>
</dbReference>
<protein>
    <submittedName>
        <fullName evidence="4">TIR domain-containing protein</fullName>
    </submittedName>
</protein>
<keyword evidence="2" id="KW-0472">Membrane</keyword>
<feature type="compositionally biased region" description="Basic and acidic residues" evidence="1">
    <location>
        <begin position="71"/>
        <end position="96"/>
    </location>
</feature>
<feature type="region of interest" description="Disordered" evidence="1">
    <location>
        <begin position="915"/>
        <end position="945"/>
    </location>
</feature>
<proteinExistence type="predicted"/>
<feature type="compositionally biased region" description="Basic and acidic residues" evidence="1">
    <location>
        <begin position="9"/>
        <end position="20"/>
    </location>
</feature>
<dbReference type="GO" id="GO:0007165">
    <property type="term" value="P:signal transduction"/>
    <property type="evidence" value="ECO:0007669"/>
    <property type="project" value="InterPro"/>
</dbReference>
<dbReference type="SUPFAM" id="SSF69322">
    <property type="entry name" value="Tricorn protease domain 2"/>
    <property type="match status" value="1"/>
</dbReference>
<feature type="region of interest" description="Disordered" evidence="1">
    <location>
        <begin position="727"/>
        <end position="748"/>
    </location>
</feature>
<evidence type="ECO:0000256" key="1">
    <source>
        <dbReference type="SAM" id="MobiDB-lite"/>
    </source>
</evidence>
<keyword evidence="2" id="KW-1133">Transmembrane helix</keyword>
<feature type="compositionally biased region" description="Basic residues" evidence="1">
    <location>
        <begin position="21"/>
        <end position="43"/>
    </location>
</feature>
<dbReference type="Pfam" id="PF00400">
    <property type="entry name" value="WD40"/>
    <property type="match status" value="1"/>
</dbReference>
<feature type="transmembrane region" description="Helical" evidence="2">
    <location>
        <begin position="315"/>
        <end position="337"/>
    </location>
</feature>
<dbReference type="Gene3D" id="2.130.10.10">
    <property type="entry name" value="YVTN repeat-like/Quinoprotein amine dehydrogenase"/>
    <property type="match status" value="2"/>
</dbReference>
<dbReference type="PANTHER" id="PTHR19879">
    <property type="entry name" value="TRANSCRIPTION INITIATION FACTOR TFIID"/>
    <property type="match status" value="1"/>
</dbReference>
<comment type="caution">
    <text evidence="4">The sequence shown here is derived from an EMBL/GenBank/DDBJ whole genome shotgun (WGS) entry which is preliminary data.</text>
</comment>
<dbReference type="SUPFAM" id="SSF52200">
    <property type="entry name" value="Toll/Interleukin receptor TIR domain"/>
    <property type="match status" value="1"/>
</dbReference>
<sequence length="945" mass="101188">MGSTSVSVADDRPRGGDRIERRRKVRSFRVRRRHHSRVHHRHGRADCHRPAGHGQCPRTGVQLVRFPDTGGDERRYRPTDRGGRESRRSHPSETACERIARSGRRVRAVRLMSVEEASSVEPQAASVPKYDAFVSYRRNPDIEIAKEIQRGLQKWGKLRRRDPEAQVFRDDTDLVTGEELPQAIIGALHSSRFLILLASPESAVSASVDSELEKWFTRGGVGSVLVVLTGGSLSWDDDHQVTPDSTAINPRFHHLFRGSPLCIDGRWMRGVDSSKLASEPQFKSAVLSRLIAPIRGVSQREADLADLASRRRTRWVYGAVISVLSLLLVVALVLGVLQARERIRAEQNLNSALSRSLVAQARALGDRDPDLAGQLLATASRYDYSDLVKAGLLESARLPTVLPISGLPRDAQFNADGSMVAVASDAGTAIYDVALARQIGMVPSVSGPTLSVAISPDGELVATGGRNGHVQLIHLSRDHTVVDTVESRLIIPPNGSSLNSDAMIGQIFFDPSGARLAAKHDNGLAVAELADTLHEANLTALRSNGLGTFTFSRSGRVAVARESTTTVAVLTWSGEGLALRGRIPAEDRAITVSDSGKKLLLTTDNTGTIWDISSPEHPLKQGSFVASGISASFSPNDRTLLVSHSRLGSSQLWDITDPTHPIGGDALPGRVTGVSESSFNPSGTAVATFSGGFRPSGVDNAPAGNEVERNEYSAVRIWPIRGAQRAGLSGGTTVPGRQPQISDDGKRLLTGTTPPKLTDLGSGQQISLTPAAASEAIFLGPSGDFILTKSGTGVLDPHSNSVRAATENSEWPVDSSARVDPIPGSKDVLVSSEARAVRWTYSDTGAPFRDPHTVVSKDIDCASFSPSGKRLAICTDEGVEIMAADGKRTYGAIPTLSPILAFVDDTTFVVGDENSGSLTGYHSPATESPTRRSGKHGLDPVTYQD</sequence>
<feature type="compositionally biased region" description="Polar residues" evidence="1">
    <location>
        <begin position="915"/>
        <end position="928"/>
    </location>
</feature>
<name>A0A6L7GNB5_9ACTN</name>
<evidence type="ECO:0000259" key="3">
    <source>
        <dbReference type="PROSITE" id="PS50104"/>
    </source>
</evidence>
<dbReference type="AlphaFoldDB" id="A0A6L7GNB5"/>
<accession>A0A6L7GNB5</accession>
<dbReference type="Gene3D" id="3.40.50.10140">
    <property type="entry name" value="Toll/interleukin-1 receptor homology (TIR) domain"/>
    <property type="match status" value="1"/>
</dbReference>
<dbReference type="InterPro" id="IPR000157">
    <property type="entry name" value="TIR_dom"/>
</dbReference>
<feature type="domain" description="TIR" evidence="3">
    <location>
        <begin position="128"/>
        <end position="260"/>
    </location>
</feature>